<name>A0AC34QL28_9BILA</name>
<dbReference type="Proteomes" id="UP000887576">
    <property type="component" value="Unplaced"/>
</dbReference>
<evidence type="ECO:0000313" key="2">
    <source>
        <dbReference type="WBParaSite" id="JU765_v2.g17315.t3"/>
    </source>
</evidence>
<organism evidence="1 2">
    <name type="scientific">Panagrolaimus sp. JU765</name>
    <dbReference type="NCBI Taxonomy" id="591449"/>
    <lineage>
        <taxon>Eukaryota</taxon>
        <taxon>Metazoa</taxon>
        <taxon>Ecdysozoa</taxon>
        <taxon>Nematoda</taxon>
        <taxon>Chromadorea</taxon>
        <taxon>Rhabditida</taxon>
        <taxon>Tylenchina</taxon>
        <taxon>Panagrolaimomorpha</taxon>
        <taxon>Panagrolaimoidea</taxon>
        <taxon>Panagrolaimidae</taxon>
        <taxon>Panagrolaimus</taxon>
    </lineage>
</organism>
<protein>
    <submittedName>
        <fullName evidence="2">Pseudouridine synthase RsuA/RluA-like domain-containing protein</fullName>
    </submittedName>
</protein>
<reference evidence="2" key="1">
    <citation type="submission" date="2022-11" db="UniProtKB">
        <authorList>
            <consortium name="WormBaseParasite"/>
        </authorList>
    </citation>
    <scope>IDENTIFICATION</scope>
</reference>
<proteinExistence type="predicted"/>
<accession>A0AC34QL28</accession>
<dbReference type="WBParaSite" id="JU765_v2.g17315.t3">
    <property type="protein sequence ID" value="JU765_v2.g17315.t3"/>
    <property type="gene ID" value="JU765_v2.g17315"/>
</dbReference>
<evidence type="ECO:0000313" key="1">
    <source>
        <dbReference type="Proteomes" id="UP000887576"/>
    </source>
</evidence>
<sequence length="465" mass="54013">MKNNEKRKFPDELGPIKKKQKNSEVEELEEVMWNNVPYIVKDGLRHLTPYWTSYKTWTKHRWLGRTFEEVFSKEFLSTNKNYARVACRLGRIYINGTQMTNPNHILNNNERIVHIGHRHEHPILDYSNIEVIADTDDIFVINKPASIPVHACGQYKFHTILALLEKEKGIKGLRVVHRLDRATSGVLIFAKTYEADVEVRVLIFAKTYEADVELKQSLIANDWKKEYICRVVGEFPNEEIECNEPIGTLSLSMGIQCIKNDGKDAKSKFQRLWTNGQESLVLCKIATGRTHQIRVHLQWLGYPIISDTIYNRDEWGPNRGKNAEYGKSFEQLQTDVQNAHRGSTWKEITDPEYNERMEKMANDPELKPDSMDMTKLLDLPEYDPICLGCHVLKPDSMDMTKLLDLPEYDPICLGCHVVSKIPPMDHLRLHLHCWRYETSKGTFIASLPEWASEIHESDKKRFISC</sequence>